<gene>
    <name evidence="1" type="ORF">MRB53_009431</name>
</gene>
<evidence type="ECO:0000313" key="1">
    <source>
        <dbReference type="EMBL" id="KAJ8635164.1"/>
    </source>
</evidence>
<organism evidence="1 2">
    <name type="scientific">Persea americana</name>
    <name type="common">Avocado</name>
    <dbReference type="NCBI Taxonomy" id="3435"/>
    <lineage>
        <taxon>Eukaryota</taxon>
        <taxon>Viridiplantae</taxon>
        <taxon>Streptophyta</taxon>
        <taxon>Embryophyta</taxon>
        <taxon>Tracheophyta</taxon>
        <taxon>Spermatophyta</taxon>
        <taxon>Magnoliopsida</taxon>
        <taxon>Magnoliidae</taxon>
        <taxon>Laurales</taxon>
        <taxon>Lauraceae</taxon>
        <taxon>Persea</taxon>
    </lineage>
</organism>
<dbReference type="EMBL" id="CM056811">
    <property type="protein sequence ID" value="KAJ8635164.1"/>
    <property type="molecule type" value="Genomic_DNA"/>
</dbReference>
<comment type="caution">
    <text evidence="1">The sequence shown here is derived from an EMBL/GenBank/DDBJ whole genome shotgun (WGS) entry which is preliminary data.</text>
</comment>
<name>A0ACC2LP00_PERAE</name>
<sequence>MASSVEPLALGRVIGDVIDMFVSLVGMYVYYGPRRVSNGCNINPSTAVNPPNIQITGDPDDFYTLVMVDPDAPSPSAPTHREWVHWMVADIPGGSTASRGKEVLQYMAPEPPVGIHRFVFILFSQNKTSDIPVMPPPARHNFRTRDFASQYGFGLPVAGVYFNARKEPTKKKRR</sequence>
<dbReference type="Proteomes" id="UP001234297">
    <property type="component" value="Chromosome 3"/>
</dbReference>
<evidence type="ECO:0000313" key="2">
    <source>
        <dbReference type="Proteomes" id="UP001234297"/>
    </source>
</evidence>
<protein>
    <submittedName>
        <fullName evidence="1">Uncharacterized protein</fullName>
    </submittedName>
</protein>
<reference evidence="1 2" key="1">
    <citation type="journal article" date="2022" name="Hortic Res">
        <title>A haplotype resolved chromosomal level avocado genome allows analysis of novel avocado genes.</title>
        <authorList>
            <person name="Nath O."/>
            <person name="Fletcher S.J."/>
            <person name="Hayward A."/>
            <person name="Shaw L.M."/>
            <person name="Masouleh A.K."/>
            <person name="Furtado A."/>
            <person name="Henry R.J."/>
            <person name="Mitter N."/>
        </authorList>
    </citation>
    <scope>NUCLEOTIDE SEQUENCE [LARGE SCALE GENOMIC DNA]</scope>
    <source>
        <strain evidence="2">cv. Hass</strain>
    </source>
</reference>
<accession>A0ACC2LP00</accession>
<keyword evidence="2" id="KW-1185">Reference proteome</keyword>
<proteinExistence type="predicted"/>